<dbReference type="InterPro" id="IPR001254">
    <property type="entry name" value="Trypsin_dom"/>
</dbReference>
<keyword evidence="7" id="KW-0378">Hydrolase</keyword>
<protein>
    <submittedName>
        <fullName evidence="10">(diamondback moth) hypothetical protein</fullName>
    </submittedName>
</protein>
<evidence type="ECO:0000256" key="6">
    <source>
        <dbReference type="ARBA" id="ARBA00084094"/>
    </source>
</evidence>
<dbReference type="InterPro" id="IPR033116">
    <property type="entry name" value="TRYPSIN_SER"/>
</dbReference>
<keyword evidence="6" id="KW-1205">Fibrinolytic toxin</keyword>
<dbReference type="PROSITE" id="PS00134">
    <property type="entry name" value="TRYPSIN_HIS"/>
    <property type="match status" value="1"/>
</dbReference>
<keyword evidence="2" id="KW-0800">Toxin</keyword>
<organism evidence="10 11">
    <name type="scientific">Plutella xylostella</name>
    <name type="common">Diamondback moth</name>
    <name type="synonym">Plutella maculipennis</name>
    <dbReference type="NCBI Taxonomy" id="51655"/>
    <lineage>
        <taxon>Eukaryota</taxon>
        <taxon>Metazoa</taxon>
        <taxon>Ecdysozoa</taxon>
        <taxon>Arthropoda</taxon>
        <taxon>Hexapoda</taxon>
        <taxon>Insecta</taxon>
        <taxon>Pterygota</taxon>
        <taxon>Neoptera</taxon>
        <taxon>Endopterygota</taxon>
        <taxon>Lepidoptera</taxon>
        <taxon>Glossata</taxon>
        <taxon>Ditrysia</taxon>
        <taxon>Yponomeutoidea</taxon>
        <taxon>Plutellidae</taxon>
        <taxon>Plutella</taxon>
    </lineage>
</organism>
<evidence type="ECO:0000256" key="8">
    <source>
        <dbReference type="SAM" id="SignalP"/>
    </source>
</evidence>
<dbReference type="Gene3D" id="2.40.10.10">
    <property type="entry name" value="Trypsin-like serine proteases"/>
    <property type="match status" value="1"/>
</dbReference>
<dbReference type="PROSITE" id="PS00135">
    <property type="entry name" value="TRYPSIN_SER"/>
    <property type="match status" value="1"/>
</dbReference>
<dbReference type="Proteomes" id="UP000653454">
    <property type="component" value="Unassembled WGS sequence"/>
</dbReference>
<feature type="signal peptide" evidence="8">
    <location>
        <begin position="1"/>
        <end position="18"/>
    </location>
</feature>
<feature type="chain" id="PRO_5035937009" evidence="8">
    <location>
        <begin position="19"/>
        <end position="271"/>
    </location>
</feature>
<dbReference type="InterPro" id="IPR009003">
    <property type="entry name" value="Peptidase_S1_PA"/>
</dbReference>
<evidence type="ECO:0000313" key="10">
    <source>
        <dbReference type="EMBL" id="CAG9132596.1"/>
    </source>
</evidence>
<dbReference type="Pfam" id="PF00089">
    <property type="entry name" value="Trypsin"/>
    <property type="match status" value="1"/>
</dbReference>
<dbReference type="GO" id="GO:0090729">
    <property type="term" value="F:toxin activity"/>
    <property type="evidence" value="ECO:0007669"/>
    <property type="project" value="UniProtKB-KW"/>
</dbReference>
<dbReference type="GO" id="GO:0006508">
    <property type="term" value="P:proteolysis"/>
    <property type="evidence" value="ECO:0007669"/>
    <property type="project" value="UniProtKB-KW"/>
</dbReference>
<keyword evidence="11" id="KW-1185">Reference proteome</keyword>
<keyword evidence="4" id="KW-1199">Hemostasis impairing toxin</keyword>
<evidence type="ECO:0000256" key="2">
    <source>
        <dbReference type="ARBA" id="ARBA00022656"/>
    </source>
</evidence>
<evidence type="ECO:0000256" key="5">
    <source>
        <dbReference type="ARBA" id="ARBA00055534"/>
    </source>
</evidence>
<keyword evidence="7" id="KW-0720">Serine protease</keyword>
<dbReference type="PRINTS" id="PR00722">
    <property type="entry name" value="CHYMOTRYPSIN"/>
</dbReference>
<dbReference type="SUPFAM" id="SSF50494">
    <property type="entry name" value="Trypsin-like serine proteases"/>
    <property type="match status" value="1"/>
</dbReference>
<evidence type="ECO:0000259" key="9">
    <source>
        <dbReference type="PROSITE" id="PS50240"/>
    </source>
</evidence>
<dbReference type="SMART" id="SM00020">
    <property type="entry name" value="Tryp_SPc"/>
    <property type="match status" value="1"/>
</dbReference>
<name>A0A8S4FW91_PLUXY</name>
<keyword evidence="3" id="KW-1015">Disulfide bond</keyword>
<proteinExistence type="predicted"/>
<keyword evidence="7" id="KW-0645">Protease</keyword>
<dbReference type="PANTHER" id="PTHR24252:SF7">
    <property type="entry name" value="HYALIN"/>
    <property type="match status" value="1"/>
</dbReference>
<dbReference type="InterPro" id="IPR001314">
    <property type="entry name" value="Peptidase_S1A"/>
</dbReference>
<evidence type="ECO:0000256" key="3">
    <source>
        <dbReference type="ARBA" id="ARBA00023157"/>
    </source>
</evidence>
<reference evidence="10" key="1">
    <citation type="submission" date="2020-11" db="EMBL/GenBank/DDBJ databases">
        <authorList>
            <person name="Whiteford S."/>
        </authorList>
    </citation>
    <scope>NUCLEOTIDE SEQUENCE</scope>
</reference>
<dbReference type="EMBL" id="CAJHNJ030000051">
    <property type="protein sequence ID" value="CAG9132596.1"/>
    <property type="molecule type" value="Genomic_DNA"/>
</dbReference>
<evidence type="ECO:0000256" key="4">
    <source>
        <dbReference type="ARBA" id="ARBA00023240"/>
    </source>
</evidence>
<dbReference type="PROSITE" id="PS50240">
    <property type="entry name" value="TRYPSIN_DOM"/>
    <property type="match status" value="1"/>
</dbReference>
<evidence type="ECO:0000313" key="11">
    <source>
        <dbReference type="Proteomes" id="UP000653454"/>
    </source>
</evidence>
<evidence type="ECO:0000256" key="7">
    <source>
        <dbReference type="RuleBase" id="RU363034"/>
    </source>
</evidence>
<keyword evidence="8" id="KW-0732">Signal</keyword>
<comment type="caution">
    <text evidence="10">The sequence shown here is derived from an EMBL/GenBank/DDBJ whole genome shotgun (WGS) entry which is preliminary data.</text>
</comment>
<dbReference type="FunFam" id="2.40.10.10:FF:000068">
    <property type="entry name" value="transmembrane protease serine 2"/>
    <property type="match status" value="1"/>
</dbReference>
<accession>A0A8S4FW91</accession>
<gene>
    <name evidence="10" type="ORF">PLXY2_LOCUS10880</name>
</gene>
<sequence length="271" mass="29638">MRFLCLLGICLIAASGNAQQRIIGGVETTIESYPFSASMLFSPNNQYYEHQCGGTIITNNAILSAAHCFTLLPGNDSPPALFWRARVGSARWASGGVVHGLRDVIIHPNYDRDTQDSDIAVLRTETRIRYNAQVARASIAGKYYTVADRSEVWAIGWGKTSLTSTEYSPILKHNNLTKINHKECQDEIGANVITDNVICIGRRTPTGSAGGQCNGDSGSPVIQYHQKQPVIVGVTSWAFNCTLGRYYGVMNAKVSSFSDWINETVITTNKV</sequence>
<dbReference type="InterPro" id="IPR043504">
    <property type="entry name" value="Peptidase_S1_PA_chymotrypsin"/>
</dbReference>
<evidence type="ECO:0000256" key="1">
    <source>
        <dbReference type="ARBA" id="ARBA00004239"/>
    </source>
</evidence>
<dbReference type="CDD" id="cd00190">
    <property type="entry name" value="Tryp_SPc"/>
    <property type="match status" value="1"/>
</dbReference>
<dbReference type="InterPro" id="IPR018114">
    <property type="entry name" value="TRYPSIN_HIS"/>
</dbReference>
<dbReference type="GO" id="GO:0004252">
    <property type="term" value="F:serine-type endopeptidase activity"/>
    <property type="evidence" value="ECO:0007669"/>
    <property type="project" value="InterPro"/>
</dbReference>
<dbReference type="PANTHER" id="PTHR24252">
    <property type="entry name" value="ACROSIN-RELATED"/>
    <property type="match status" value="1"/>
</dbReference>
<dbReference type="GO" id="GO:0005576">
    <property type="term" value="C:extracellular region"/>
    <property type="evidence" value="ECO:0007669"/>
    <property type="project" value="UniProtKB-SubCell"/>
</dbReference>
<comment type="subcellular location">
    <subcellularLocation>
        <location evidence="1">Secreted</location>
        <location evidence="1">Extracellular space</location>
    </subcellularLocation>
</comment>
<dbReference type="AlphaFoldDB" id="A0A8S4FW91"/>
<feature type="domain" description="Peptidase S1" evidence="9">
    <location>
        <begin position="22"/>
        <end position="266"/>
    </location>
</feature>
<comment type="function">
    <text evidence="5">Fibrinolytic activity; shows preferential cleavage of Arg-Gly bonds in all three fibrinogen chains. Contact with the caterpillars causes severe bleeding, due the anticoagulant effect of the protein.</text>
</comment>